<dbReference type="STRING" id="215250.A0A316YSE3"/>
<dbReference type="AlphaFoldDB" id="A0A316YSE3"/>
<keyword evidence="3" id="KW-1185">Reference proteome</keyword>
<dbReference type="RefSeq" id="XP_025378786.1">
    <property type="nucleotide sequence ID" value="XM_025525649.1"/>
</dbReference>
<accession>A0A316YSE3</accession>
<organism evidence="2 3">
    <name type="scientific">Acaromyces ingoldii</name>
    <dbReference type="NCBI Taxonomy" id="215250"/>
    <lineage>
        <taxon>Eukaryota</taxon>
        <taxon>Fungi</taxon>
        <taxon>Dikarya</taxon>
        <taxon>Basidiomycota</taxon>
        <taxon>Ustilaginomycotina</taxon>
        <taxon>Exobasidiomycetes</taxon>
        <taxon>Exobasidiales</taxon>
        <taxon>Cryptobasidiaceae</taxon>
        <taxon>Acaromyces</taxon>
    </lineage>
</organism>
<evidence type="ECO:0000313" key="3">
    <source>
        <dbReference type="Proteomes" id="UP000245768"/>
    </source>
</evidence>
<evidence type="ECO:0000256" key="1">
    <source>
        <dbReference type="SAM" id="MobiDB-lite"/>
    </source>
</evidence>
<proteinExistence type="predicted"/>
<sequence length="844" mass="94944">MAGRKCPLCGSHSVQFVRDVYDDVCSACGTLMGDVRGRHAVGPDADEGPTEEDLAELMDLERAFPARGSSFVRPGEASLRRGPYQIPRFGAAPTYLPGQGFNEQHRRNITEKRIDDLVTEILNRLRAFSCFEKVKRLFLQAHTILKDEAKRGTDGKKQQKLSGRSEALSGWQNVRLDIFAKTLVMACIFAILKPIRPDLTVEQISALSGTGPEGFVNVKQIQLYLQRLESLLEGTLLPEVSHDSPAIYLKQHFAFLRRQMSLRVATPGYGLTSPYARRKPRFEDGKMEEEESVMSAKDHQFLAMANIERAQELASALSLLCEREGLTNRASTLTPIRDLSVCAWAIIVLSLEASTKGIVGRPHHQLASVVIYLGGWSLGAKGKGMTKAELGLVTEGEEYRDEEVAALVIDQDHEDGEINQIDDLGIPVSQADKIRSAVRLNLTKMVQRRSKQINRMITTLAAHLPWLSSIVNLEKKLPKVKRAATDDEVVRHHLKGDQVSLAALPTAELSRCLPDVVLFVDLLRQRGAWQQEQPGQRKAQDHPHSIAGALDQQSLLRADLLDIIRTPVALGESQSQMAPNDLQARDMASEKPIHARWISLFGTVQDQSASQMRKWRSRLDAGVLSRSVLEQETKIQDDLTWRIHDRAEPMSKWGNDREDSPDDYHPVKVYEAVTSCLFDEAGAERKSGDDAVEKASPLAQRLCNSHFLRTEGALENMLDSVVDSVLFQPDEMDSYLRGVREGEAEEVQMVRNLRWDEWLEGEKLCEEMEKRKERETKRNKRGEPGGVVRTTKLTKGELARRRLTEMLEAEDDKEAAVGTERYISQSNKRQKTPSTNQRKLRKRY</sequence>
<dbReference type="InParanoid" id="A0A316YSE3"/>
<dbReference type="GeneID" id="37047565"/>
<feature type="compositionally biased region" description="Polar residues" evidence="1">
    <location>
        <begin position="822"/>
        <end position="837"/>
    </location>
</feature>
<protein>
    <submittedName>
        <fullName evidence="2">Uncharacterized protein</fullName>
    </submittedName>
</protein>
<reference evidence="2 3" key="1">
    <citation type="journal article" date="2018" name="Mol. Biol. Evol.">
        <title>Broad Genomic Sampling Reveals a Smut Pathogenic Ancestry of the Fungal Clade Ustilaginomycotina.</title>
        <authorList>
            <person name="Kijpornyongpan T."/>
            <person name="Mondo S.J."/>
            <person name="Barry K."/>
            <person name="Sandor L."/>
            <person name="Lee J."/>
            <person name="Lipzen A."/>
            <person name="Pangilinan J."/>
            <person name="LaButti K."/>
            <person name="Hainaut M."/>
            <person name="Henrissat B."/>
            <person name="Grigoriev I.V."/>
            <person name="Spatafora J.W."/>
            <person name="Aime M.C."/>
        </authorList>
    </citation>
    <scope>NUCLEOTIDE SEQUENCE [LARGE SCALE GENOMIC DNA]</scope>
    <source>
        <strain evidence="2 3">MCA 4198</strain>
    </source>
</reference>
<feature type="region of interest" description="Disordered" evidence="1">
    <location>
        <begin position="770"/>
        <end position="844"/>
    </location>
</feature>
<feature type="compositionally biased region" description="Basic and acidic residues" evidence="1">
    <location>
        <begin position="794"/>
        <end position="805"/>
    </location>
</feature>
<evidence type="ECO:0000313" key="2">
    <source>
        <dbReference type="EMBL" id="PWN91588.1"/>
    </source>
</evidence>
<dbReference type="EMBL" id="KZ819635">
    <property type="protein sequence ID" value="PWN91588.1"/>
    <property type="molecule type" value="Genomic_DNA"/>
</dbReference>
<gene>
    <name evidence="2" type="ORF">FA10DRAFT_70583</name>
</gene>
<dbReference type="Proteomes" id="UP000245768">
    <property type="component" value="Unassembled WGS sequence"/>
</dbReference>
<name>A0A316YSE3_9BASI</name>